<accession>K1IWQ3</accession>
<dbReference type="HOGENOM" id="CLU_025996_0_0_6"/>
<dbReference type="EMBL" id="AGWU01000018">
    <property type="protein sequence ID" value="EKB20182.1"/>
    <property type="molecule type" value="Genomic_DNA"/>
</dbReference>
<dbReference type="InterPro" id="IPR029044">
    <property type="entry name" value="Nucleotide-diphossugar_trans"/>
</dbReference>
<gene>
    <name evidence="2" type="ORF">HMPREF1168_02130</name>
</gene>
<dbReference type="PANTHER" id="PTHR22916:SF3">
    <property type="entry name" value="UDP-GLCNAC:BETAGAL BETA-1,3-N-ACETYLGLUCOSAMINYLTRANSFERASE-LIKE PROTEIN 1"/>
    <property type="match status" value="1"/>
</dbReference>
<dbReference type="InterPro" id="IPR001173">
    <property type="entry name" value="Glyco_trans_2-like"/>
</dbReference>
<name>K1IWQ3_AERVE</name>
<dbReference type="Proteomes" id="UP000006087">
    <property type="component" value="Unassembled WGS sequence"/>
</dbReference>
<protein>
    <recommendedName>
        <fullName evidence="1">Glycosyltransferase 2-like domain-containing protein</fullName>
    </recommendedName>
</protein>
<reference evidence="2 3" key="1">
    <citation type="submission" date="2012-06" db="EMBL/GenBank/DDBJ databases">
        <title>The Genome Sequence of Aeromonas veronii AMC34.</title>
        <authorList>
            <consortium name="The Broad Institute Genome Sequencing Platform"/>
            <person name="Earl A."/>
            <person name="Ward D."/>
            <person name="Feldgarden M."/>
            <person name="Gevers D."/>
            <person name="Graf J."/>
            <person name="Tomasi A."/>
            <person name="Horneman A."/>
            <person name="Walker B."/>
            <person name="Young S.K."/>
            <person name="Zeng Q."/>
            <person name="Gargeya S."/>
            <person name="Fitzgerald M."/>
            <person name="Haas B."/>
            <person name="Abouelleil A."/>
            <person name="Alvarado L."/>
            <person name="Arachchi H.M."/>
            <person name="Berlin A.M."/>
            <person name="Chapman S.B."/>
            <person name="Goldberg J."/>
            <person name="Griggs A."/>
            <person name="Gujja S."/>
            <person name="Hansen M."/>
            <person name="Howarth C."/>
            <person name="Imamovic A."/>
            <person name="Larimer J."/>
            <person name="McCowan C."/>
            <person name="Montmayeur A."/>
            <person name="Murphy C."/>
            <person name="Neiman D."/>
            <person name="Pearson M."/>
            <person name="Priest M."/>
            <person name="Roberts A."/>
            <person name="Saif S."/>
            <person name="Shea T."/>
            <person name="Sisk P."/>
            <person name="Sykes S."/>
            <person name="Wortman J."/>
            <person name="Nusbaum C."/>
            <person name="Birren B."/>
        </authorList>
    </citation>
    <scope>NUCLEOTIDE SEQUENCE [LARGE SCALE GENOMIC DNA]</scope>
    <source>
        <strain evidence="2 3">AMC34</strain>
    </source>
</reference>
<evidence type="ECO:0000313" key="3">
    <source>
        <dbReference type="Proteomes" id="UP000006087"/>
    </source>
</evidence>
<dbReference type="PANTHER" id="PTHR22916">
    <property type="entry name" value="GLYCOSYLTRANSFERASE"/>
    <property type="match status" value="1"/>
</dbReference>
<evidence type="ECO:0000313" key="2">
    <source>
        <dbReference type="EMBL" id="EKB20182.1"/>
    </source>
</evidence>
<dbReference type="Gene3D" id="3.90.550.10">
    <property type="entry name" value="Spore Coat Polysaccharide Biosynthesis Protein SpsA, Chain A"/>
    <property type="match status" value="1"/>
</dbReference>
<sequence length="321" mass="37299">MSLNKSVMNVNNNNMLVTVAVITYNSVDTILETLNSIVNQNYGPENIELIISDDGSKDNTVKVIDEWLSEHGSRFFCMKVFANKVNSGISKNCNIAWKAATSEWIKTIAGDDLLIENALTIYMAEVEQKPDTKCFFSRVKKFTKDRELEVSLNNRTRRFFSYSAEKQYRYLLIRNVIYAPTSFINSKILNEIGYADESYRLIEDLPLWLKISKAGYRFSLIDMPLVKYRISESVSRSEKKIINNSFSNEVNAFMIEEANNIKSRGFIFFACLLRFDIRVRQCYEWIVLYVLRNKIKNKNWVRVFSIIKLASPFAVIRFLGF</sequence>
<organism evidence="2 3">
    <name type="scientific">Aeromonas veronii AMC34</name>
    <dbReference type="NCBI Taxonomy" id="1073383"/>
    <lineage>
        <taxon>Bacteria</taxon>
        <taxon>Pseudomonadati</taxon>
        <taxon>Pseudomonadota</taxon>
        <taxon>Gammaproteobacteria</taxon>
        <taxon>Aeromonadales</taxon>
        <taxon>Aeromonadaceae</taxon>
        <taxon>Aeromonas</taxon>
    </lineage>
</organism>
<dbReference type="Pfam" id="PF00535">
    <property type="entry name" value="Glycos_transf_2"/>
    <property type="match status" value="1"/>
</dbReference>
<dbReference type="RefSeq" id="WP_005344246.1">
    <property type="nucleotide sequence ID" value="NZ_JH823256.1"/>
</dbReference>
<feature type="domain" description="Glycosyltransferase 2-like" evidence="1">
    <location>
        <begin position="18"/>
        <end position="174"/>
    </location>
</feature>
<dbReference type="AlphaFoldDB" id="K1IWQ3"/>
<proteinExistence type="predicted"/>
<evidence type="ECO:0000259" key="1">
    <source>
        <dbReference type="Pfam" id="PF00535"/>
    </source>
</evidence>
<dbReference type="SUPFAM" id="SSF53448">
    <property type="entry name" value="Nucleotide-diphospho-sugar transferases"/>
    <property type="match status" value="1"/>
</dbReference>
<comment type="caution">
    <text evidence="2">The sequence shown here is derived from an EMBL/GenBank/DDBJ whole genome shotgun (WGS) entry which is preliminary data.</text>
</comment>
<dbReference type="GO" id="GO:0016758">
    <property type="term" value="F:hexosyltransferase activity"/>
    <property type="evidence" value="ECO:0007669"/>
    <property type="project" value="UniProtKB-ARBA"/>
</dbReference>
<dbReference type="PATRIC" id="fig|1073383.3.peg.2147"/>